<gene>
    <name evidence="1" type="ordered locus">cce_2916</name>
</gene>
<dbReference type="HOGENOM" id="CLU_2552570_0_0_3"/>
<organism evidence="1 2">
    <name type="scientific">Crocosphaera subtropica (strain ATCC 51142 / BH68)</name>
    <name type="common">Cyanothece sp. (strain ATCC 51142)</name>
    <dbReference type="NCBI Taxonomy" id="43989"/>
    <lineage>
        <taxon>Bacteria</taxon>
        <taxon>Bacillati</taxon>
        <taxon>Cyanobacteriota</taxon>
        <taxon>Cyanophyceae</taxon>
        <taxon>Oscillatoriophycideae</taxon>
        <taxon>Chroococcales</taxon>
        <taxon>Aphanothecaceae</taxon>
        <taxon>Crocosphaera</taxon>
        <taxon>Crocosphaera subtropica</taxon>
    </lineage>
</organism>
<evidence type="ECO:0000313" key="1">
    <source>
        <dbReference type="EMBL" id="ACB52264.1"/>
    </source>
</evidence>
<dbReference type="Proteomes" id="UP000001203">
    <property type="component" value="Chromosome circular"/>
</dbReference>
<name>B1WV67_CROS5</name>
<accession>B1WV67</accession>
<evidence type="ECO:0000313" key="2">
    <source>
        <dbReference type="Proteomes" id="UP000001203"/>
    </source>
</evidence>
<reference evidence="1 2" key="1">
    <citation type="journal article" date="2008" name="Proc. Natl. Acad. Sci. U.S.A.">
        <title>The genome of Cyanothece 51142, a unicellular diazotrophic cyanobacterium important in the marine nitrogen cycle.</title>
        <authorList>
            <person name="Welsh E.A."/>
            <person name="Liberton M."/>
            <person name="Stoeckel J."/>
            <person name="Loh T."/>
            <person name="Elvitigala T."/>
            <person name="Wang C."/>
            <person name="Wollam A."/>
            <person name="Fulton R.S."/>
            <person name="Clifton S.W."/>
            <person name="Jacobs J.M."/>
            <person name="Aurora R."/>
            <person name="Ghosh B.K."/>
            <person name="Sherman L.A."/>
            <person name="Smith R.D."/>
            <person name="Wilson R.K."/>
            <person name="Pakrasi H.B."/>
        </authorList>
    </citation>
    <scope>NUCLEOTIDE SEQUENCE [LARGE SCALE GENOMIC DNA]</scope>
    <source>
        <strain evidence="2">ATCC 51142 / BH68</strain>
    </source>
</reference>
<proteinExistence type="predicted"/>
<dbReference type="RefSeq" id="WP_009547376.1">
    <property type="nucleotide sequence ID" value="NC_010546.1"/>
</dbReference>
<keyword evidence="2" id="KW-1185">Reference proteome</keyword>
<protein>
    <submittedName>
        <fullName evidence="1">Uncharacterized protein</fullName>
    </submittedName>
</protein>
<dbReference type="STRING" id="43989.cce_2916"/>
<dbReference type="KEGG" id="cyt:cce_2916"/>
<dbReference type="EMBL" id="CP000806">
    <property type="protein sequence ID" value="ACB52264.1"/>
    <property type="molecule type" value="Genomic_DNA"/>
</dbReference>
<dbReference type="eggNOG" id="ENOG502ZQKW">
    <property type="taxonomic scope" value="Bacteria"/>
</dbReference>
<sequence length="82" mass="9305">MVKAGNDKQVKTPFFTARKTWFTFGGTIKRISPDLYEIMKPGFNQANTLFNQSNPQKQALIDQLETLSHVDTKAVKVSDDKE</sequence>
<dbReference type="AlphaFoldDB" id="B1WV67"/>
<dbReference type="OrthoDB" id="582856at2"/>